<evidence type="ECO:0000259" key="1">
    <source>
        <dbReference type="Pfam" id="PF02464"/>
    </source>
</evidence>
<gene>
    <name evidence="2" type="ordered locus">LILAB_10705</name>
</gene>
<dbReference type="SUPFAM" id="SSF142433">
    <property type="entry name" value="CinA-like"/>
    <property type="match status" value="1"/>
</dbReference>
<protein>
    <submittedName>
        <fullName evidence="2">Competence/damage inducible protein CinA</fullName>
    </submittedName>
</protein>
<dbReference type="STRING" id="483219.LILAB_10705"/>
<dbReference type="AlphaFoldDB" id="F8CNN5"/>
<evidence type="ECO:0000313" key="2">
    <source>
        <dbReference type="EMBL" id="AEI64052.1"/>
    </source>
</evidence>
<feature type="domain" description="CinA C-terminal" evidence="1">
    <location>
        <begin position="26"/>
        <end position="179"/>
    </location>
</feature>
<dbReference type="InterPro" id="IPR036653">
    <property type="entry name" value="CinA-like_C"/>
</dbReference>
<dbReference type="NCBIfam" id="TIGR00199">
    <property type="entry name" value="PncC_domain"/>
    <property type="match status" value="1"/>
</dbReference>
<dbReference type="InterPro" id="IPR008136">
    <property type="entry name" value="CinA_C"/>
</dbReference>
<sequence>MAQPSWGVQVRYGCDGVGLMKEASLEDLARQALERCRAAGVRLALVEACTGGLLGATLTEVPGASAVVERGFIPYSYESKVEQLGVPLASLQAHGSVSAEAVEVMAHGALARSTADWVLVETGIAGPGGGTPQKPVGLAYLAVLRRGGQATVERHVFTGDRGEVRRAIVGRVLALLVERLEVA</sequence>
<reference evidence="2 3" key="1">
    <citation type="journal article" date="2011" name="J. Bacteriol.">
        <title>Genome sequence of the halotolerant marine bacterium Myxococcus fulvus HW-1.</title>
        <authorList>
            <person name="Li Z.F."/>
            <person name="Li X."/>
            <person name="Liu H."/>
            <person name="Liu X."/>
            <person name="Han K."/>
            <person name="Wu Z.H."/>
            <person name="Hu W."/>
            <person name="Li F.F."/>
            <person name="Li Y.Z."/>
        </authorList>
    </citation>
    <scope>NUCLEOTIDE SEQUENCE [LARGE SCALE GENOMIC DNA]</scope>
    <source>
        <strain evidence="3">ATCC BAA-855 / HW-1</strain>
    </source>
</reference>
<evidence type="ECO:0000313" key="3">
    <source>
        <dbReference type="Proteomes" id="UP000000488"/>
    </source>
</evidence>
<dbReference type="eggNOG" id="COG1546">
    <property type="taxonomic scope" value="Bacteria"/>
</dbReference>
<organism evidence="2 3">
    <name type="scientific">Myxococcus fulvus (strain ATCC BAA-855 / HW-1)</name>
    <dbReference type="NCBI Taxonomy" id="483219"/>
    <lineage>
        <taxon>Bacteria</taxon>
        <taxon>Pseudomonadati</taxon>
        <taxon>Myxococcota</taxon>
        <taxon>Myxococcia</taxon>
        <taxon>Myxococcales</taxon>
        <taxon>Cystobacterineae</taxon>
        <taxon>Myxococcaceae</taxon>
        <taxon>Myxococcus</taxon>
    </lineage>
</organism>
<name>F8CNN5_MYXFH</name>
<dbReference type="HOGENOM" id="CLU_030805_1_1_7"/>
<dbReference type="Proteomes" id="UP000000488">
    <property type="component" value="Chromosome"/>
</dbReference>
<proteinExistence type="predicted"/>
<dbReference type="Gene3D" id="3.90.950.20">
    <property type="entry name" value="CinA-like"/>
    <property type="match status" value="1"/>
</dbReference>
<accession>F8CNN5</accession>
<dbReference type="KEGG" id="mfu:LILAB_10705"/>
<dbReference type="EMBL" id="CP002830">
    <property type="protein sequence ID" value="AEI64052.1"/>
    <property type="molecule type" value="Genomic_DNA"/>
</dbReference>
<dbReference type="Pfam" id="PF02464">
    <property type="entry name" value="CinA"/>
    <property type="match status" value="1"/>
</dbReference>